<comment type="similarity">
    <text evidence="2 10">Belongs to the CUT homeobox family.</text>
</comment>
<dbReference type="PROSITE" id="PS51042">
    <property type="entry name" value="CUT"/>
    <property type="match status" value="1"/>
</dbReference>
<dbReference type="SUPFAM" id="SSF47413">
    <property type="entry name" value="lambda repressor-like DNA-binding domains"/>
    <property type="match status" value="1"/>
</dbReference>
<evidence type="ECO:0000256" key="6">
    <source>
        <dbReference type="ARBA" id="ARBA00023163"/>
    </source>
</evidence>
<feature type="region of interest" description="Disordered" evidence="11">
    <location>
        <begin position="71"/>
        <end position="105"/>
    </location>
</feature>
<dbReference type="InterPro" id="IPR001356">
    <property type="entry name" value="HD"/>
</dbReference>
<feature type="domain" description="Homeobox" evidence="12">
    <location>
        <begin position="501"/>
        <end position="561"/>
    </location>
</feature>
<dbReference type="PROSITE" id="PS50071">
    <property type="entry name" value="HOMEOBOX_2"/>
    <property type="match status" value="1"/>
</dbReference>
<dbReference type="InterPro" id="IPR010982">
    <property type="entry name" value="Lambda_DNA-bd_dom_sf"/>
</dbReference>
<feature type="region of interest" description="Disordered" evidence="11">
    <location>
        <begin position="1"/>
        <end position="23"/>
    </location>
</feature>
<dbReference type="FunFam" id="1.10.260.40:FF:000005">
    <property type="entry name" value="One cut domain family member"/>
    <property type="match status" value="1"/>
</dbReference>
<dbReference type="PANTHER" id="PTHR14057:SF47">
    <property type="entry name" value="HOMEOBOX PROTEIN ONECUT"/>
    <property type="match status" value="1"/>
</dbReference>
<feature type="compositionally biased region" description="Low complexity" evidence="11">
    <location>
        <begin position="719"/>
        <end position="743"/>
    </location>
</feature>
<evidence type="ECO:0000256" key="9">
    <source>
        <dbReference type="RuleBase" id="RU000682"/>
    </source>
</evidence>
<evidence type="ECO:0000256" key="11">
    <source>
        <dbReference type="SAM" id="MobiDB-lite"/>
    </source>
</evidence>
<keyword evidence="3 10" id="KW-0805">Transcription regulation</keyword>
<keyword evidence="7 8" id="KW-0539">Nucleus</keyword>
<feature type="region of interest" description="Disordered" evidence="11">
    <location>
        <begin position="295"/>
        <end position="345"/>
    </location>
</feature>
<dbReference type="Gene3D" id="1.10.260.40">
    <property type="entry name" value="lambda repressor-like DNA-binding domains"/>
    <property type="match status" value="1"/>
</dbReference>
<feature type="region of interest" description="Disordered" evidence="11">
    <location>
        <begin position="698"/>
        <end position="762"/>
    </location>
</feature>
<evidence type="ECO:0000256" key="7">
    <source>
        <dbReference type="ARBA" id="ARBA00023242"/>
    </source>
</evidence>
<dbReference type="WBParaSite" id="EVEC_0000332701-mRNA-1">
    <property type="protein sequence ID" value="EVEC_0000332701-mRNA-1"/>
    <property type="gene ID" value="EVEC_0000332701"/>
</dbReference>
<feature type="compositionally biased region" description="Basic and acidic residues" evidence="11">
    <location>
        <begin position="744"/>
        <end position="755"/>
    </location>
</feature>
<dbReference type="OrthoDB" id="10068888at2759"/>
<feature type="region of interest" description="Disordered" evidence="11">
    <location>
        <begin position="464"/>
        <end position="484"/>
    </location>
</feature>
<evidence type="ECO:0000259" key="12">
    <source>
        <dbReference type="PROSITE" id="PS50071"/>
    </source>
</evidence>
<dbReference type="STRING" id="51028.A0A0N4V096"/>
<protein>
    <recommendedName>
        <fullName evidence="10">One cut domain family member</fullName>
    </recommendedName>
</protein>
<dbReference type="GO" id="GO:0000978">
    <property type="term" value="F:RNA polymerase II cis-regulatory region sequence-specific DNA binding"/>
    <property type="evidence" value="ECO:0007669"/>
    <property type="project" value="TreeGrafter"/>
</dbReference>
<dbReference type="AlphaFoldDB" id="A0A0N4V096"/>
<feature type="region of interest" description="Disordered" evidence="11">
    <location>
        <begin position="262"/>
        <end position="282"/>
    </location>
</feature>
<proteinExistence type="inferred from homology"/>
<dbReference type="PANTHER" id="PTHR14057">
    <property type="entry name" value="TRANSCRIPTION FACTOR ONECUT"/>
    <property type="match status" value="1"/>
</dbReference>
<evidence type="ECO:0000313" key="16">
    <source>
        <dbReference type="WBParaSite" id="EVEC_0000332701-mRNA-1"/>
    </source>
</evidence>
<organism evidence="16">
    <name type="scientific">Enterobius vermicularis</name>
    <name type="common">Human pinworm</name>
    <dbReference type="NCBI Taxonomy" id="51028"/>
    <lineage>
        <taxon>Eukaryota</taxon>
        <taxon>Metazoa</taxon>
        <taxon>Ecdysozoa</taxon>
        <taxon>Nematoda</taxon>
        <taxon>Chromadorea</taxon>
        <taxon>Rhabditida</taxon>
        <taxon>Spirurina</taxon>
        <taxon>Oxyuridomorpha</taxon>
        <taxon>Oxyuroidea</taxon>
        <taxon>Oxyuridae</taxon>
        <taxon>Enterobius</taxon>
    </lineage>
</organism>
<dbReference type="SMART" id="SM01109">
    <property type="entry name" value="CUT"/>
    <property type="match status" value="1"/>
</dbReference>
<name>A0A0N4V096_ENTVE</name>
<evidence type="ECO:0000256" key="8">
    <source>
        <dbReference type="PROSITE-ProRule" id="PRU00108"/>
    </source>
</evidence>
<reference evidence="14 15" key="2">
    <citation type="submission" date="2018-10" db="EMBL/GenBank/DDBJ databases">
        <authorList>
            <consortium name="Pathogen Informatics"/>
        </authorList>
    </citation>
    <scope>NUCLEOTIDE SEQUENCE [LARGE SCALE GENOMIC DNA]</scope>
</reference>
<dbReference type="Pfam" id="PF02376">
    <property type="entry name" value="CUT"/>
    <property type="match status" value="1"/>
</dbReference>
<evidence type="ECO:0000256" key="1">
    <source>
        <dbReference type="ARBA" id="ARBA00004123"/>
    </source>
</evidence>
<dbReference type="GO" id="GO:0005634">
    <property type="term" value="C:nucleus"/>
    <property type="evidence" value="ECO:0007669"/>
    <property type="project" value="UniProtKB-SubCell"/>
</dbReference>
<evidence type="ECO:0000256" key="5">
    <source>
        <dbReference type="ARBA" id="ARBA00023155"/>
    </source>
</evidence>
<accession>A0A0N4V096</accession>
<dbReference type="Pfam" id="PF00046">
    <property type="entry name" value="Homeodomain"/>
    <property type="match status" value="1"/>
</dbReference>
<feature type="compositionally biased region" description="Polar residues" evidence="11">
    <location>
        <begin position="272"/>
        <end position="282"/>
    </location>
</feature>
<evidence type="ECO:0000259" key="13">
    <source>
        <dbReference type="PROSITE" id="PS51042"/>
    </source>
</evidence>
<dbReference type="EMBL" id="UXUI01007494">
    <property type="protein sequence ID" value="VDD87892.1"/>
    <property type="molecule type" value="Genomic_DNA"/>
</dbReference>
<dbReference type="InterPro" id="IPR009057">
    <property type="entry name" value="Homeodomain-like_sf"/>
</dbReference>
<keyword evidence="4 8" id="KW-0238">DNA-binding</keyword>
<comment type="subcellular location">
    <subcellularLocation>
        <location evidence="1 8 9">Nucleus</location>
    </subcellularLocation>
</comment>
<evidence type="ECO:0000256" key="3">
    <source>
        <dbReference type="ARBA" id="ARBA00023015"/>
    </source>
</evidence>
<dbReference type="InterPro" id="IPR003350">
    <property type="entry name" value="CUT_dom"/>
</dbReference>
<dbReference type="GO" id="GO:0000981">
    <property type="term" value="F:DNA-binding transcription factor activity, RNA polymerase II-specific"/>
    <property type="evidence" value="ECO:0007669"/>
    <property type="project" value="TreeGrafter"/>
</dbReference>
<dbReference type="CDD" id="cd00086">
    <property type="entry name" value="homeodomain"/>
    <property type="match status" value="1"/>
</dbReference>
<keyword evidence="15" id="KW-1185">Reference proteome</keyword>
<feature type="DNA-binding region" description="Homeobox" evidence="8">
    <location>
        <begin position="503"/>
        <end position="562"/>
    </location>
</feature>
<evidence type="ECO:0000256" key="10">
    <source>
        <dbReference type="RuleBase" id="RU361129"/>
    </source>
</evidence>
<feature type="compositionally biased region" description="Low complexity" evidence="11">
    <location>
        <begin position="8"/>
        <end position="23"/>
    </location>
</feature>
<feature type="domain" description="CUT" evidence="13">
    <location>
        <begin position="350"/>
        <end position="436"/>
    </location>
</feature>
<dbReference type="SMART" id="SM00389">
    <property type="entry name" value="HOX"/>
    <property type="match status" value="1"/>
</dbReference>
<keyword evidence="6 10" id="KW-0804">Transcription</keyword>
<evidence type="ECO:0000313" key="15">
    <source>
        <dbReference type="Proteomes" id="UP000274131"/>
    </source>
</evidence>
<dbReference type="Proteomes" id="UP000274131">
    <property type="component" value="Unassembled WGS sequence"/>
</dbReference>
<sequence length="762" mass="83117">MEPPAVTSCSQSHSLSASSLANSVDRMRRGMNSSGTTMSSSTYHLQIDPNLSFNSSVNRPFEELPENFLESISPQQSQSSTQQDSPQLAPLAPMSLSSSESPYVSLSPMSTSSSYGIMKLEPLHELHHHTTGVRLSSHPSLDKMSFSSGPAGLLSPLHANRGETAVGGTLLSVHQNGGRASDMLSALRRPNTYIKEEVDISQGFSPIDANTFIRQHIPHQITRTTVIPTEQHQQDLDNRLANAETPPAVSNVEIASSFIATMTGEQPPDSPVRQSSLYQTSQSTFTHQIENAELSSTEELEVSGVGSSEEAAPGISVEEVGETPTNASREVVTGASRTSYSTKDTTDPLNAEIDDDIYIDTKDLCKRIAWELKQHSIPQAIFAERILCRSQGTLSDLLRNPKPWNKLKSGRETFRRMFNWVQLPLTQRLGILEIYKDDGYGGQGMGGKQLNLPSSSNIPMVLSPPTPAQNARQGSKHKGGHDSENAGLSIGLKITFFLGPNGAKRPRLVFTDIQKRTLQAIFKETQRPSREMQQTIAEHLRLDLSTVANFFMNARRRSRSGPLQGDAPAPYQQVRPITPPPDSPPQRSVGRSRGSRHAARIEVETTNSVATSSHIENTVAQVAEEAAEYARTVDQVINRENGNQDWQRNGYSNGGAPFKVIRLEPVTLVNSRQTLEGDDVERGDSLPIKTEDNVICREVDSPTNSNSNHEPEQVFLVPTTTASSGESETAYSGQGTSTASGAGFERKDSVKESRENMSSTST</sequence>
<evidence type="ECO:0000256" key="4">
    <source>
        <dbReference type="ARBA" id="ARBA00023125"/>
    </source>
</evidence>
<gene>
    <name evidence="14" type="ORF">EVEC_LOCUS3035</name>
</gene>
<reference evidence="16" key="1">
    <citation type="submission" date="2017-02" db="UniProtKB">
        <authorList>
            <consortium name="WormBaseParasite"/>
        </authorList>
    </citation>
    <scope>IDENTIFICATION</scope>
</reference>
<feature type="region of interest" description="Disordered" evidence="11">
    <location>
        <begin position="556"/>
        <end position="610"/>
    </location>
</feature>
<evidence type="ECO:0000313" key="14">
    <source>
        <dbReference type="EMBL" id="VDD87892.1"/>
    </source>
</evidence>
<keyword evidence="5 8" id="KW-0371">Homeobox</keyword>
<dbReference type="Gene3D" id="1.10.10.60">
    <property type="entry name" value="Homeodomain-like"/>
    <property type="match status" value="1"/>
</dbReference>
<dbReference type="FunFam" id="1.10.10.60:FF:000054">
    <property type="entry name" value="One cut domain family member"/>
    <property type="match status" value="1"/>
</dbReference>
<dbReference type="SUPFAM" id="SSF46689">
    <property type="entry name" value="Homeodomain-like"/>
    <property type="match status" value="1"/>
</dbReference>
<dbReference type="InterPro" id="IPR051649">
    <property type="entry name" value="CUT_Homeobox"/>
</dbReference>
<evidence type="ECO:0000256" key="2">
    <source>
        <dbReference type="ARBA" id="ARBA00008190"/>
    </source>
</evidence>